<dbReference type="AlphaFoldDB" id="A0A3N4HPQ2"/>
<feature type="compositionally biased region" description="Basic residues" evidence="1">
    <location>
        <begin position="348"/>
        <end position="362"/>
    </location>
</feature>
<dbReference type="STRING" id="1160509.A0A3N4HPQ2"/>
<proteinExistence type="predicted"/>
<feature type="compositionally biased region" description="Low complexity" evidence="1">
    <location>
        <begin position="377"/>
        <end position="406"/>
    </location>
</feature>
<evidence type="ECO:0000313" key="3">
    <source>
        <dbReference type="EMBL" id="RPA75287.1"/>
    </source>
</evidence>
<keyword evidence="4" id="KW-1185">Reference proteome</keyword>
<dbReference type="PROSITE" id="PS00028">
    <property type="entry name" value="ZINC_FINGER_C2H2_1"/>
    <property type="match status" value="1"/>
</dbReference>
<sequence length="605" mass="67778">MDVSLNPPPLQPVDNPPIPPQPPQPPTSPTTVYTCSLCTTSLLTANALLMHKYTTHEHTHTLTFTSVPVTIHLYRSNDHLFYCPIKSCTYITISLACIDAHFTDKHKSGNEQVEDTAVPIDGQQGVLQYKKQTEKITAGLWNTAHEHADWEIRLRKTRMACLSDGGMPAVDAVVEDREGEKEGDEMEEEGEDEEMDEEVDSLFGDTDKRDEMDEMDEYEDEMDEDEDEMDEDEDEDEDKDEDEDEDKDDDHRPKATAPGRLPFGYNRSKATIPGRLPFGYNRPKATIPGRLVLPFGYNPEDQLLEYGYQFILPKPQHSGEVYEALAISMANLKGQQKQQHWQLERQQQKQKQKQKQNQKRKQKEKEKQKQKQCSAPEQEQQPLQQEQNKQQSTFQEPPLLPPQQHQSDYNDLQQYLGAPGDALLKLQQLYKPLVIPQLQEPHMQQPQEPHEQHDSIPHLSPSTYTPHGAPTPSIPGPIPTKNPIDSITKLTSNTGTGNVVLTQKQYEKMSTTKRLGWFAAAKGNAAMGNVEGLDDGQGQATSIEGVHVGQPQGQATSIEGVHVGQPQGQAPAGSGAEEQVYPQALRMVDQDAGLAAALRVINGLR</sequence>
<protein>
    <recommendedName>
        <fullName evidence="2">C2H2-type domain-containing protein</fullName>
    </recommendedName>
</protein>
<feature type="domain" description="C2H2-type" evidence="2">
    <location>
        <begin position="35"/>
        <end position="56"/>
    </location>
</feature>
<dbReference type="PANTHER" id="PTHR33137:SF43">
    <property type="entry name" value="C2H2-TYPE DOMAIN-CONTAINING PROTEIN"/>
    <property type="match status" value="1"/>
</dbReference>
<dbReference type="GO" id="GO:0031490">
    <property type="term" value="F:chromatin DNA binding"/>
    <property type="evidence" value="ECO:0007669"/>
    <property type="project" value="InterPro"/>
</dbReference>
<accession>A0A3N4HPQ2</accession>
<evidence type="ECO:0000259" key="2">
    <source>
        <dbReference type="PROSITE" id="PS00028"/>
    </source>
</evidence>
<feature type="region of interest" description="Disordered" evidence="1">
    <location>
        <begin position="1"/>
        <end position="30"/>
    </location>
</feature>
<dbReference type="EMBL" id="ML119767">
    <property type="protein sequence ID" value="RPA75287.1"/>
    <property type="molecule type" value="Genomic_DNA"/>
</dbReference>
<name>A0A3N4HPQ2_ASCIM</name>
<organism evidence="3 4">
    <name type="scientific">Ascobolus immersus RN42</name>
    <dbReference type="NCBI Taxonomy" id="1160509"/>
    <lineage>
        <taxon>Eukaryota</taxon>
        <taxon>Fungi</taxon>
        <taxon>Dikarya</taxon>
        <taxon>Ascomycota</taxon>
        <taxon>Pezizomycotina</taxon>
        <taxon>Pezizomycetes</taxon>
        <taxon>Pezizales</taxon>
        <taxon>Ascobolaceae</taxon>
        <taxon>Ascobolus</taxon>
    </lineage>
</organism>
<evidence type="ECO:0000256" key="1">
    <source>
        <dbReference type="SAM" id="MobiDB-lite"/>
    </source>
</evidence>
<dbReference type="InterPro" id="IPR044661">
    <property type="entry name" value="MED15a/b/c-like"/>
</dbReference>
<feature type="region of interest" description="Disordered" evidence="1">
    <location>
        <begin position="338"/>
        <end position="406"/>
    </location>
</feature>
<dbReference type="Proteomes" id="UP000275078">
    <property type="component" value="Unassembled WGS sequence"/>
</dbReference>
<dbReference type="PANTHER" id="PTHR33137">
    <property type="entry name" value="MEDIATOR OF RNA POLYMERASE II TRANSCRIPTION SUBUNIT 15A-RELATED"/>
    <property type="match status" value="1"/>
</dbReference>
<feature type="compositionally biased region" description="Acidic residues" evidence="1">
    <location>
        <begin position="212"/>
        <end position="248"/>
    </location>
</feature>
<dbReference type="GO" id="GO:0003713">
    <property type="term" value="F:transcription coactivator activity"/>
    <property type="evidence" value="ECO:0007669"/>
    <property type="project" value="InterPro"/>
</dbReference>
<evidence type="ECO:0000313" key="4">
    <source>
        <dbReference type="Proteomes" id="UP000275078"/>
    </source>
</evidence>
<feature type="region of interest" description="Disordered" evidence="1">
    <location>
        <begin position="169"/>
        <end position="268"/>
    </location>
</feature>
<feature type="region of interest" description="Disordered" evidence="1">
    <location>
        <begin position="442"/>
        <end position="483"/>
    </location>
</feature>
<feature type="compositionally biased region" description="Pro residues" evidence="1">
    <location>
        <begin position="1"/>
        <end position="28"/>
    </location>
</feature>
<dbReference type="InterPro" id="IPR013087">
    <property type="entry name" value="Znf_C2H2_type"/>
</dbReference>
<gene>
    <name evidence="3" type="ORF">BJ508DRAFT_312116</name>
</gene>
<feature type="compositionally biased region" description="Acidic residues" evidence="1">
    <location>
        <begin position="181"/>
        <end position="200"/>
    </location>
</feature>
<reference evidence="3 4" key="1">
    <citation type="journal article" date="2018" name="Nat. Ecol. Evol.">
        <title>Pezizomycetes genomes reveal the molecular basis of ectomycorrhizal truffle lifestyle.</title>
        <authorList>
            <person name="Murat C."/>
            <person name="Payen T."/>
            <person name="Noel B."/>
            <person name="Kuo A."/>
            <person name="Morin E."/>
            <person name="Chen J."/>
            <person name="Kohler A."/>
            <person name="Krizsan K."/>
            <person name="Balestrini R."/>
            <person name="Da Silva C."/>
            <person name="Montanini B."/>
            <person name="Hainaut M."/>
            <person name="Levati E."/>
            <person name="Barry K.W."/>
            <person name="Belfiori B."/>
            <person name="Cichocki N."/>
            <person name="Clum A."/>
            <person name="Dockter R.B."/>
            <person name="Fauchery L."/>
            <person name="Guy J."/>
            <person name="Iotti M."/>
            <person name="Le Tacon F."/>
            <person name="Lindquist E.A."/>
            <person name="Lipzen A."/>
            <person name="Malagnac F."/>
            <person name="Mello A."/>
            <person name="Molinier V."/>
            <person name="Miyauchi S."/>
            <person name="Poulain J."/>
            <person name="Riccioni C."/>
            <person name="Rubini A."/>
            <person name="Sitrit Y."/>
            <person name="Splivallo R."/>
            <person name="Traeger S."/>
            <person name="Wang M."/>
            <person name="Zifcakova L."/>
            <person name="Wipf D."/>
            <person name="Zambonelli A."/>
            <person name="Paolocci F."/>
            <person name="Nowrousian M."/>
            <person name="Ottonello S."/>
            <person name="Baldrian P."/>
            <person name="Spatafora J.W."/>
            <person name="Henrissat B."/>
            <person name="Nagy L.G."/>
            <person name="Aury J.M."/>
            <person name="Wincker P."/>
            <person name="Grigoriev I.V."/>
            <person name="Bonfante P."/>
            <person name="Martin F.M."/>
        </authorList>
    </citation>
    <scope>NUCLEOTIDE SEQUENCE [LARGE SCALE GENOMIC DNA]</scope>
    <source>
        <strain evidence="3 4">RN42</strain>
    </source>
</reference>
<dbReference type="SMART" id="SM00355">
    <property type="entry name" value="ZnF_C2H2"/>
    <property type="match status" value="2"/>
</dbReference>